<dbReference type="InterPro" id="IPR050388">
    <property type="entry name" value="ABC_Ni/Peptide_Import"/>
</dbReference>
<keyword evidence="6 9" id="KW-0067">ATP-binding</keyword>
<dbReference type="CDD" id="cd03257">
    <property type="entry name" value="ABC_NikE_OppD_transporters"/>
    <property type="match status" value="1"/>
</dbReference>
<dbReference type="InterPro" id="IPR027417">
    <property type="entry name" value="P-loop_NTPase"/>
</dbReference>
<dbReference type="Gene3D" id="3.40.50.300">
    <property type="entry name" value="P-loop containing nucleotide triphosphate hydrolases"/>
    <property type="match status" value="1"/>
</dbReference>
<keyword evidence="3" id="KW-0813">Transport</keyword>
<dbReference type="SMART" id="SM00382">
    <property type="entry name" value="AAA"/>
    <property type="match status" value="1"/>
</dbReference>
<evidence type="ECO:0000256" key="3">
    <source>
        <dbReference type="ARBA" id="ARBA00022448"/>
    </source>
</evidence>
<dbReference type="SUPFAM" id="SSF52540">
    <property type="entry name" value="P-loop containing nucleoside triphosphate hydrolases"/>
    <property type="match status" value="1"/>
</dbReference>
<evidence type="ECO:0000256" key="5">
    <source>
        <dbReference type="ARBA" id="ARBA00022741"/>
    </source>
</evidence>
<accession>H0UKX2</accession>
<dbReference type="STRING" id="885272.JonanDRAFT_0958"/>
<keyword evidence="5" id="KW-0547">Nucleotide-binding</keyword>
<dbReference type="NCBIfam" id="TIGR01727">
    <property type="entry name" value="oligo_HPY"/>
    <property type="match status" value="1"/>
</dbReference>
<dbReference type="PROSITE" id="PS00211">
    <property type="entry name" value="ABC_TRANSPORTER_1"/>
    <property type="match status" value="1"/>
</dbReference>
<name>H0UKX2_9BACT</name>
<dbReference type="eggNOG" id="COG0444">
    <property type="taxonomic scope" value="Bacteria"/>
</dbReference>
<organism evidence="9 10">
    <name type="scientific">Jonquetella anthropi DSM 22815</name>
    <dbReference type="NCBI Taxonomy" id="885272"/>
    <lineage>
        <taxon>Bacteria</taxon>
        <taxon>Thermotogati</taxon>
        <taxon>Synergistota</taxon>
        <taxon>Synergistia</taxon>
        <taxon>Synergistales</taxon>
        <taxon>Dethiosulfovibrionaceae</taxon>
        <taxon>Jonquetella</taxon>
    </lineage>
</organism>
<dbReference type="GO" id="GO:0005524">
    <property type="term" value="F:ATP binding"/>
    <property type="evidence" value="ECO:0007669"/>
    <property type="project" value="UniProtKB-KW"/>
</dbReference>
<reference evidence="9 10" key="1">
    <citation type="submission" date="2011-11" db="EMBL/GenBank/DDBJ databases">
        <title>The Noncontiguous Finished genome of Jonquetella anthropi DSM 22815.</title>
        <authorList>
            <consortium name="US DOE Joint Genome Institute (JGI-PGF)"/>
            <person name="Lucas S."/>
            <person name="Copeland A."/>
            <person name="Lapidus A."/>
            <person name="Glavina del Rio T."/>
            <person name="Dalin E."/>
            <person name="Tice H."/>
            <person name="Bruce D."/>
            <person name="Goodwin L."/>
            <person name="Pitluck S."/>
            <person name="Peters L."/>
            <person name="Mikhailova N."/>
            <person name="Held B."/>
            <person name="Kyrpides N."/>
            <person name="Mavromatis K."/>
            <person name="Ivanova N."/>
            <person name="Markowitz V."/>
            <person name="Cheng J.-F."/>
            <person name="Hugenholtz P."/>
            <person name="Woyke T."/>
            <person name="Wu D."/>
            <person name="Gronow S."/>
            <person name="Wellnitz S."/>
            <person name="Brambilla E."/>
            <person name="Klenk H.-P."/>
            <person name="Eisen J.A."/>
        </authorList>
    </citation>
    <scope>NUCLEOTIDE SEQUENCE [LARGE SCALE GENOMIC DNA]</scope>
    <source>
        <strain evidence="9 10">DSM 22815</strain>
    </source>
</reference>
<evidence type="ECO:0000313" key="9">
    <source>
        <dbReference type="EMBL" id="EHM13331.1"/>
    </source>
</evidence>
<dbReference type="PANTHER" id="PTHR43297:SF2">
    <property type="entry name" value="DIPEPTIDE TRANSPORT ATP-BINDING PROTEIN DPPD"/>
    <property type="match status" value="1"/>
</dbReference>
<feature type="domain" description="ABC transporter" evidence="8">
    <location>
        <begin position="16"/>
        <end position="263"/>
    </location>
</feature>
<evidence type="ECO:0000313" key="10">
    <source>
        <dbReference type="Proteomes" id="UP000003806"/>
    </source>
</evidence>
<keyword evidence="10" id="KW-1185">Reference proteome</keyword>
<dbReference type="InterPro" id="IPR003439">
    <property type="entry name" value="ABC_transporter-like_ATP-bd"/>
</dbReference>
<evidence type="ECO:0000256" key="6">
    <source>
        <dbReference type="ARBA" id="ARBA00022840"/>
    </source>
</evidence>
<dbReference type="PANTHER" id="PTHR43297">
    <property type="entry name" value="OLIGOPEPTIDE TRANSPORT ATP-BINDING PROTEIN APPD"/>
    <property type="match status" value="1"/>
</dbReference>
<evidence type="ECO:0000259" key="8">
    <source>
        <dbReference type="PROSITE" id="PS50893"/>
    </source>
</evidence>
<dbReference type="OrthoDB" id="9806285at2"/>
<dbReference type="Pfam" id="PF00005">
    <property type="entry name" value="ABC_tran"/>
    <property type="match status" value="1"/>
</dbReference>
<comment type="subcellular location">
    <subcellularLocation>
        <location evidence="1">Cell membrane</location>
        <topology evidence="1">Peripheral membrane protein</topology>
    </subcellularLocation>
</comment>
<keyword evidence="7" id="KW-0472">Membrane</keyword>
<keyword evidence="4" id="KW-1003">Cell membrane</keyword>
<dbReference type="Proteomes" id="UP000003806">
    <property type="component" value="Chromosome"/>
</dbReference>
<sequence length="336" mass="36945">MTEQTLKNDAAPLLDIRDLTIHYITESGDVHAVEGLNLQLGHGETLGFVGETGAGKTTTALGIMRLLPTPPSKIQSGEIYFEGEDLLKKSEHQMREIRGDKIAMIFQDPMTSLNPVIPVAEQIAEMIELHQNLSKKEALEKAGDMLELVGIRRERCGDYPHQFSGGMKQRVVIAIALACNPALLIADEPTTALDVTIQAQVLELMKQLRVKFNTSVILITHDLGIVAEMCDKVAIMYAGRVVEYSDTLSLYTKPRHPYTEGLFNSIPDLDEDQDELKVIHGLMPDPTDLPPGCPFHPRCPYAVDQCTKIEPQMVEVAPGHYAACPILNPTAGVKGE</sequence>
<protein>
    <submittedName>
        <fullName evidence="9">Oligopeptide/dipeptide ABC transporter, ATP-binding protein</fullName>
    </submittedName>
</protein>
<dbReference type="GO" id="GO:0016887">
    <property type="term" value="F:ATP hydrolysis activity"/>
    <property type="evidence" value="ECO:0007669"/>
    <property type="project" value="InterPro"/>
</dbReference>
<dbReference type="AlphaFoldDB" id="H0UKX2"/>
<dbReference type="EMBL" id="CM001376">
    <property type="protein sequence ID" value="EHM13331.1"/>
    <property type="molecule type" value="Genomic_DNA"/>
</dbReference>
<evidence type="ECO:0000256" key="2">
    <source>
        <dbReference type="ARBA" id="ARBA00005417"/>
    </source>
</evidence>
<comment type="similarity">
    <text evidence="2">Belongs to the ABC transporter superfamily.</text>
</comment>
<dbReference type="GO" id="GO:0015833">
    <property type="term" value="P:peptide transport"/>
    <property type="evidence" value="ECO:0007669"/>
    <property type="project" value="InterPro"/>
</dbReference>
<dbReference type="PROSITE" id="PS50893">
    <property type="entry name" value="ABC_TRANSPORTER_2"/>
    <property type="match status" value="1"/>
</dbReference>
<gene>
    <name evidence="9" type="ORF">JonanDRAFT_0958</name>
</gene>
<dbReference type="RefSeq" id="WP_008522994.1">
    <property type="nucleotide sequence ID" value="NZ_CM001376.1"/>
</dbReference>
<dbReference type="Pfam" id="PF08352">
    <property type="entry name" value="oligo_HPY"/>
    <property type="match status" value="1"/>
</dbReference>
<evidence type="ECO:0000256" key="4">
    <source>
        <dbReference type="ARBA" id="ARBA00022475"/>
    </source>
</evidence>
<dbReference type="GO" id="GO:0005886">
    <property type="term" value="C:plasma membrane"/>
    <property type="evidence" value="ECO:0007669"/>
    <property type="project" value="UniProtKB-SubCell"/>
</dbReference>
<evidence type="ECO:0000256" key="7">
    <source>
        <dbReference type="ARBA" id="ARBA00023136"/>
    </source>
</evidence>
<evidence type="ECO:0000256" key="1">
    <source>
        <dbReference type="ARBA" id="ARBA00004202"/>
    </source>
</evidence>
<dbReference type="HOGENOM" id="CLU_000604_1_23_0"/>
<dbReference type="InterPro" id="IPR017871">
    <property type="entry name" value="ABC_transporter-like_CS"/>
</dbReference>
<dbReference type="InterPro" id="IPR003593">
    <property type="entry name" value="AAA+_ATPase"/>
</dbReference>
<dbReference type="FunFam" id="3.40.50.300:FF:000016">
    <property type="entry name" value="Oligopeptide ABC transporter ATP-binding component"/>
    <property type="match status" value="1"/>
</dbReference>
<proteinExistence type="inferred from homology"/>
<dbReference type="InterPro" id="IPR013563">
    <property type="entry name" value="Oligopep_ABC_C"/>
</dbReference>